<dbReference type="GeneID" id="100376069"/>
<dbReference type="EC" id="3.1.4.-" evidence="4"/>
<feature type="region of interest" description="Disordered" evidence="5">
    <location>
        <begin position="506"/>
        <end position="527"/>
    </location>
</feature>
<sequence length="624" mass="70652">MATRKDFPRFKKCKSATFNIDGYSYMIVANQRGTKDDSAVNARNGHLSSPRTRHRSHQDIDENALDLRTDYLPQTDTAEALDKAATRLRYLIKHSEKGDVSVADLKKNLEYAASVLESVYLDETRRLFDEDDELSEVHPDAVPNEVRDWLASTFTRQFSKAGRSSDEKPKFRSIVQAVRAGIFVDRIYRRLSGMSGITYPPSVINLFKNVDDWSFNVFALNDASDNHAMKYMAYELFTRYDLISKFKIPVTNLNAFLDALEAGYSKYKNPYHNLVHAADVTQTVHHVMVHTGLMHWLTDLEIYASLLAALIHDYEHTGTTNTFHINSRSETALLYNDRAVLENHHISGSFRVMLEDDKNILSNLSRDEYRDLRTLVIDMVLATDMSYHFQQIKQMKNLLSIPENIDKPKALSLVLHCADISHPAKDWPIHYKWTELLMEEFFRQGDKEQDLGIPFSPLCDRKTTMIAESQIGFIDFIVDPSFQVLGDMLEKIIPPGMTGNRAIEETSISDESEGVEDSGRKSSGSCAAAAARRISSTSSADSPVAVRRSWVDPLQLNRHLWKERAMKDAQAREENKGRVDNNEQSLAEERKSDASNDSGVDSTCKEDTVPTTTEMGAASADEKP</sequence>
<feature type="compositionally biased region" description="Basic and acidic residues" evidence="5">
    <location>
        <begin position="565"/>
        <end position="594"/>
    </location>
</feature>
<evidence type="ECO:0000256" key="1">
    <source>
        <dbReference type="ARBA" id="ARBA00022535"/>
    </source>
</evidence>
<gene>
    <name evidence="8" type="primary">LOC100376069</name>
</gene>
<name>A0ABM0MGX9_SACKO</name>
<dbReference type="InterPro" id="IPR023088">
    <property type="entry name" value="PDEase"/>
</dbReference>
<dbReference type="CDD" id="cd00077">
    <property type="entry name" value="HDc"/>
    <property type="match status" value="1"/>
</dbReference>
<protein>
    <recommendedName>
        <fullName evidence="4">Phosphodiesterase</fullName>
        <ecNumber evidence="4">3.1.4.-</ecNumber>
    </recommendedName>
</protein>
<dbReference type="PROSITE" id="PS51845">
    <property type="entry name" value="PDEASE_I_2"/>
    <property type="match status" value="1"/>
</dbReference>
<evidence type="ECO:0000313" key="8">
    <source>
        <dbReference type="RefSeq" id="XP_006819270.1"/>
    </source>
</evidence>
<comment type="cofactor">
    <cofactor evidence="4">
        <name>a divalent metal cation</name>
        <dbReference type="ChEBI" id="CHEBI:60240"/>
    </cofactor>
    <text evidence="4">Binds 2 divalent metal cations per subunit. Site 1 may preferentially bind zinc ions, while site 2 has a preference for magnesium and/or manganese ions.</text>
</comment>
<comment type="similarity">
    <text evidence="4">Belongs to the cyclic nucleotide phosphodiesterase family.</text>
</comment>
<dbReference type="PANTHER" id="PTHR11347">
    <property type="entry name" value="CYCLIC NUCLEOTIDE PHOSPHODIESTERASE"/>
    <property type="match status" value="1"/>
</dbReference>
<feature type="compositionally biased region" description="Acidic residues" evidence="5">
    <location>
        <begin position="507"/>
        <end position="516"/>
    </location>
</feature>
<feature type="domain" description="PDEase" evidence="6">
    <location>
        <begin position="195"/>
        <end position="568"/>
    </location>
</feature>
<evidence type="ECO:0000256" key="3">
    <source>
        <dbReference type="ARBA" id="ARBA00022801"/>
    </source>
</evidence>
<dbReference type="InterPro" id="IPR003607">
    <property type="entry name" value="HD/PDEase_dom"/>
</dbReference>
<reference evidence="8" key="1">
    <citation type="submission" date="2025-08" db="UniProtKB">
        <authorList>
            <consortium name="RefSeq"/>
        </authorList>
    </citation>
    <scope>IDENTIFICATION</scope>
    <source>
        <tissue evidence="8">Testes</tissue>
    </source>
</reference>
<dbReference type="RefSeq" id="XP_006819270.1">
    <property type="nucleotide sequence ID" value="XM_006819207.1"/>
</dbReference>
<dbReference type="Pfam" id="PF00233">
    <property type="entry name" value="PDEase_I"/>
    <property type="match status" value="1"/>
</dbReference>
<keyword evidence="1" id="KW-0140">cGMP</keyword>
<keyword evidence="7" id="KW-1185">Reference proteome</keyword>
<feature type="region of interest" description="Disordered" evidence="5">
    <location>
        <begin position="565"/>
        <end position="624"/>
    </location>
</feature>
<dbReference type="PROSITE" id="PS00126">
    <property type="entry name" value="PDEASE_I_1"/>
    <property type="match status" value="1"/>
</dbReference>
<dbReference type="SUPFAM" id="SSF109604">
    <property type="entry name" value="HD-domain/PDEase-like"/>
    <property type="match status" value="1"/>
</dbReference>
<feature type="region of interest" description="Disordered" evidence="5">
    <location>
        <begin position="36"/>
        <end position="59"/>
    </location>
</feature>
<dbReference type="InterPro" id="IPR002073">
    <property type="entry name" value="PDEase_catalytic_dom"/>
</dbReference>
<dbReference type="Gene3D" id="1.10.1300.10">
    <property type="entry name" value="3'5'-cyclic nucleotide phosphodiesterase, catalytic domain"/>
    <property type="match status" value="1"/>
</dbReference>
<evidence type="ECO:0000256" key="4">
    <source>
        <dbReference type="RuleBase" id="RU363067"/>
    </source>
</evidence>
<accession>A0ABM0MGX9</accession>
<dbReference type="Proteomes" id="UP000694865">
    <property type="component" value="Unplaced"/>
</dbReference>
<evidence type="ECO:0000256" key="2">
    <source>
        <dbReference type="ARBA" id="ARBA00022723"/>
    </source>
</evidence>
<dbReference type="InterPro" id="IPR036971">
    <property type="entry name" value="PDEase_catalytic_dom_sf"/>
</dbReference>
<dbReference type="Pfam" id="PF08499">
    <property type="entry name" value="PDEase_I_N"/>
    <property type="match status" value="1"/>
</dbReference>
<keyword evidence="2 4" id="KW-0479">Metal-binding</keyword>
<evidence type="ECO:0000256" key="5">
    <source>
        <dbReference type="SAM" id="MobiDB-lite"/>
    </source>
</evidence>
<evidence type="ECO:0000313" key="7">
    <source>
        <dbReference type="Proteomes" id="UP000694865"/>
    </source>
</evidence>
<dbReference type="InterPro" id="IPR013706">
    <property type="entry name" value="PDE1_N"/>
</dbReference>
<evidence type="ECO:0000259" key="6">
    <source>
        <dbReference type="PROSITE" id="PS51845"/>
    </source>
</evidence>
<keyword evidence="3 4" id="KW-0378">Hydrolase</keyword>
<dbReference type="PRINTS" id="PR00387">
    <property type="entry name" value="PDIESTERASE1"/>
</dbReference>
<organism evidence="7 8">
    <name type="scientific">Saccoglossus kowalevskii</name>
    <name type="common">Acorn worm</name>
    <dbReference type="NCBI Taxonomy" id="10224"/>
    <lineage>
        <taxon>Eukaryota</taxon>
        <taxon>Metazoa</taxon>
        <taxon>Hemichordata</taxon>
        <taxon>Enteropneusta</taxon>
        <taxon>Harrimaniidae</taxon>
        <taxon>Saccoglossus</taxon>
    </lineage>
</organism>
<dbReference type="SMART" id="SM00471">
    <property type="entry name" value="HDc"/>
    <property type="match status" value="1"/>
</dbReference>
<dbReference type="InterPro" id="IPR023174">
    <property type="entry name" value="PDEase_CS"/>
</dbReference>
<proteinExistence type="inferred from homology"/>